<sequence length="496" mass="54315">MDENTISSDTLEADIPRDQDKSRFPACIASTGKLFNTTVETPRAPDKGLSNTFRSLQWSPDGTCLLTNSADNILRTFIVPPDLLSGVFHSLTPYASHESPKPVYASASYPLFDLNRPETTLLLYSPARQPIRFIDALRWFPAANNTPSHSYEDDEAYTQPTSSIIASYPLINPLTEEFLAPHSLIFTTDNSHFVAGTTSRLSMFDINYNGQGPIQTHPTIPSRRHIRKGNGVGMKGIISTLSISPATSILAAGTFSRWIGLYAAEGAGETVAVFPLPYLHTSKTLIPEAEQGLPGTGVTQMKWSPCGRYLYVAERQSDAIIIYDIRVTGKRVGWLKGRNAFSPQRMGFDVISRGEGHDVMAGGIDGKVRVWGNPGRGCVRYEDEITEGVMRDVEWEGHEDVVCAAVFHSCGSVLATASGQQRPRVQFDSNSNSHPSSSDSDTSSDSESESQPENSSCQEVGRVGSKREQRERAVRDNSIKIWDLEVTGGCAAEERS</sequence>
<dbReference type="InterPro" id="IPR015943">
    <property type="entry name" value="WD40/YVTN_repeat-like_dom_sf"/>
</dbReference>
<dbReference type="InterPro" id="IPR001680">
    <property type="entry name" value="WD40_rpt"/>
</dbReference>
<accession>A0A9P4SFV1</accession>
<feature type="compositionally biased region" description="Low complexity" evidence="1">
    <location>
        <begin position="429"/>
        <end position="441"/>
    </location>
</feature>
<dbReference type="PANTHER" id="PTHR13211:SF0">
    <property type="entry name" value="TELOMERASE CAJAL BODY PROTEIN 1"/>
    <property type="match status" value="1"/>
</dbReference>
<dbReference type="EMBL" id="MU006090">
    <property type="protein sequence ID" value="KAF2842136.1"/>
    <property type="molecule type" value="Genomic_DNA"/>
</dbReference>
<evidence type="ECO:0008006" key="4">
    <source>
        <dbReference type="Google" id="ProtNLM"/>
    </source>
</evidence>
<reference evidence="2" key="1">
    <citation type="journal article" date="2020" name="Stud. Mycol.">
        <title>101 Dothideomycetes genomes: a test case for predicting lifestyles and emergence of pathogens.</title>
        <authorList>
            <person name="Haridas S."/>
            <person name="Albert R."/>
            <person name="Binder M."/>
            <person name="Bloem J."/>
            <person name="Labutti K."/>
            <person name="Salamov A."/>
            <person name="Andreopoulos B."/>
            <person name="Baker S."/>
            <person name="Barry K."/>
            <person name="Bills G."/>
            <person name="Bluhm B."/>
            <person name="Cannon C."/>
            <person name="Castanera R."/>
            <person name="Culley D."/>
            <person name="Daum C."/>
            <person name="Ezra D."/>
            <person name="Gonzalez J."/>
            <person name="Henrissat B."/>
            <person name="Kuo A."/>
            <person name="Liang C."/>
            <person name="Lipzen A."/>
            <person name="Lutzoni F."/>
            <person name="Magnuson J."/>
            <person name="Mondo S."/>
            <person name="Nolan M."/>
            <person name="Ohm R."/>
            <person name="Pangilinan J."/>
            <person name="Park H.-J."/>
            <person name="Ramirez L."/>
            <person name="Alfaro M."/>
            <person name="Sun H."/>
            <person name="Tritt A."/>
            <person name="Yoshinaga Y."/>
            <person name="Zwiers L.-H."/>
            <person name="Turgeon B."/>
            <person name="Goodwin S."/>
            <person name="Spatafora J."/>
            <person name="Crous P."/>
            <person name="Grigoriev I."/>
        </authorList>
    </citation>
    <scope>NUCLEOTIDE SEQUENCE</scope>
    <source>
        <strain evidence="2">CBS 101060</strain>
    </source>
</reference>
<evidence type="ECO:0000313" key="2">
    <source>
        <dbReference type="EMBL" id="KAF2842136.1"/>
    </source>
</evidence>
<gene>
    <name evidence="2" type="ORF">M501DRAFT_1054867</name>
</gene>
<dbReference type="PANTHER" id="PTHR13211">
    <property type="entry name" value="TELOMERASE CAJAL BODY PROTEIN 1"/>
    <property type="match status" value="1"/>
</dbReference>
<feature type="region of interest" description="Disordered" evidence="1">
    <location>
        <begin position="418"/>
        <end position="478"/>
    </location>
</feature>
<dbReference type="Gene3D" id="2.130.10.10">
    <property type="entry name" value="YVTN repeat-like/Quinoprotein amine dehydrogenase"/>
    <property type="match status" value="1"/>
</dbReference>
<comment type="caution">
    <text evidence="2">The sequence shown here is derived from an EMBL/GenBank/DDBJ whole genome shotgun (WGS) entry which is preliminary data.</text>
</comment>
<evidence type="ECO:0000313" key="3">
    <source>
        <dbReference type="Proteomes" id="UP000799429"/>
    </source>
</evidence>
<organism evidence="2 3">
    <name type="scientific">Patellaria atrata CBS 101060</name>
    <dbReference type="NCBI Taxonomy" id="1346257"/>
    <lineage>
        <taxon>Eukaryota</taxon>
        <taxon>Fungi</taxon>
        <taxon>Dikarya</taxon>
        <taxon>Ascomycota</taxon>
        <taxon>Pezizomycotina</taxon>
        <taxon>Dothideomycetes</taxon>
        <taxon>Dothideomycetes incertae sedis</taxon>
        <taxon>Patellariales</taxon>
        <taxon>Patellariaceae</taxon>
        <taxon>Patellaria</taxon>
    </lineage>
</organism>
<dbReference type="AlphaFoldDB" id="A0A9P4SFV1"/>
<name>A0A9P4SFV1_9PEZI</name>
<dbReference type="Pfam" id="PF00400">
    <property type="entry name" value="WD40"/>
    <property type="match status" value="1"/>
</dbReference>
<keyword evidence="3" id="KW-1185">Reference proteome</keyword>
<dbReference type="InterPro" id="IPR036322">
    <property type="entry name" value="WD40_repeat_dom_sf"/>
</dbReference>
<dbReference type="OrthoDB" id="239865at2759"/>
<feature type="compositionally biased region" description="Basic and acidic residues" evidence="1">
    <location>
        <begin position="465"/>
        <end position="478"/>
    </location>
</feature>
<proteinExistence type="predicted"/>
<evidence type="ECO:0000256" key="1">
    <source>
        <dbReference type="SAM" id="MobiDB-lite"/>
    </source>
</evidence>
<protein>
    <recommendedName>
        <fullName evidence="4">WD40 repeat-like protein</fullName>
    </recommendedName>
</protein>
<dbReference type="InterPro" id="IPR051150">
    <property type="entry name" value="SWT21/TCAB1_mRNA_Telomere"/>
</dbReference>
<dbReference type="SUPFAM" id="SSF50978">
    <property type="entry name" value="WD40 repeat-like"/>
    <property type="match status" value="1"/>
</dbReference>
<dbReference type="Proteomes" id="UP000799429">
    <property type="component" value="Unassembled WGS sequence"/>
</dbReference>